<dbReference type="SMART" id="SM00630">
    <property type="entry name" value="Sema"/>
    <property type="match status" value="1"/>
</dbReference>
<dbReference type="InterPro" id="IPR013783">
    <property type="entry name" value="Ig-like_fold"/>
</dbReference>
<name>A0A8C4PZ06_EPTBU</name>
<evidence type="ECO:0000259" key="11">
    <source>
        <dbReference type="PROSITE" id="PS51004"/>
    </source>
</evidence>
<dbReference type="InterPro" id="IPR027231">
    <property type="entry name" value="Semaphorin"/>
</dbReference>
<dbReference type="GeneTree" id="ENSGT00940000154870"/>
<dbReference type="Gene3D" id="2.60.40.10">
    <property type="entry name" value="Immunoglobulins"/>
    <property type="match status" value="1"/>
</dbReference>
<dbReference type="PROSITE" id="PS51004">
    <property type="entry name" value="SEMA"/>
    <property type="match status" value="1"/>
</dbReference>
<comment type="caution">
    <text evidence="6">Lacks conserved residue(s) required for the propagation of feature annotation.</text>
</comment>
<dbReference type="InterPro" id="IPR016201">
    <property type="entry name" value="PSI"/>
</dbReference>
<dbReference type="Proteomes" id="UP000694388">
    <property type="component" value="Unplaced"/>
</dbReference>
<keyword evidence="13" id="KW-1185">Reference proteome</keyword>
<evidence type="ECO:0000256" key="4">
    <source>
        <dbReference type="ARBA" id="ARBA00023157"/>
    </source>
</evidence>
<dbReference type="InterPro" id="IPR002165">
    <property type="entry name" value="Plexin_repeat"/>
</dbReference>
<dbReference type="GO" id="GO:0007411">
    <property type="term" value="P:axon guidance"/>
    <property type="evidence" value="ECO:0007669"/>
    <property type="project" value="TreeGrafter"/>
</dbReference>
<feature type="signal peptide" evidence="9">
    <location>
        <begin position="1"/>
        <end position="23"/>
    </location>
</feature>
<evidence type="ECO:0000313" key="12">
    <source>
        <dbReference type="Ensembl" id="ENSEBUP00000006829.1"/>
    </source>
</evidence>
<accession>A0A8C4PZ06</accession>
<dbReference type="PANTHER" id="PTHR11036:SF14">
    <property type="entry name" value="SEMAPHORIN-4B"/>
    <property type="match status" value="1"/>
</dbReference>
<dbReference type="SMART" id="SM00423">
    <property type="entry name" value="PSI"/>
    <property type="match status" value="1"/>
</dbReference>
<dbReference type="PANTHER" id="PTHR11036">
    <property type="entry name" value="SEMAPHORIN"/>
    <property type="match status" value="1"/>
</dbReference>
<keyword evidence="4" id="KW-1015">Disulfide bond</keyword>
<dbReference type="PROSITE" id="PS50835">
    <property type="entry name" value="IG_LIKE"/>
    <property type="match status" value="1"/>
</dbReference>
<sequence>MKLQHILWIMNLAAFSLCPSTAAYLGVRPRIRRNLDEMDVIGTFSKPDVHNYSVLKMSIRGDVLYVGARDAILALNPRNITEELHTQVDWSPPPEQKDQCSWKGRNATTECFNFIRVLEEVNDTCLLVCGTYAFQPTCAYIHRKGFSLVQTESNEVQIFSGRGMSPYNPADTSTATFAGGKLYSGTSNDFLGREHVIQRTVGAHKDIDSEHQKSWLNEPRFVASEFVPEDADSPEDDKIYYFFTEIVSEFDFSSKVTVSRIARVCKGDKGGQRLLIRKWTSFLKAQLECSLQSKDLYFNQLIQDVFTLHHNLSGGTTETTFYATFTSQMGELNISTVCKYDLTSVREVFLGKFKEERNAKHKWSTGTHSIPKPRPGQCLKGQRSQSLPDQTLKFVRDHSLMNEVIQPSGKAPLLVCDDARYTHLAVERLTSLSGRQLDVLYLATDRGFLHKAINVDGKMYLFEELRLFEGNQSVQNLLLHPRESVLYVASASQVLQLRTANCATLKTCADCLLARDPHCAWDTLSGQCRHVGNATDSKKWKQDVENANVAELCPHVAREPKYVKKKIIQKGVALYMPCSLQSHLASIVWERDDKPIPNNDKHYEVLHNKKLLTTALVIKSPEPKHNGTYVCWAEEGQFRQQIEVYAVSLPRVPPTTTPQATTTTTTMSTTLRTTNTIVSTATAHVATTAKNHQVHSSLDEMQNPVTDIPTTGRQVPNPKMIRTDISLEKDNTDEVKVEQANMGLLVAFVISLAVNVALVLLVLQQARECKKQVARLVQCEMPETSYGREHRASGMSITDNPSLCKASHHLSIEGENKAPLMMENESQA</sequence>
<evidence type="ECO:0000256" key="2">
    <source>
        <dbReference type="ARBA" id="ARBA00009492"/>
    </source>
</evidence>
<organism evidence="12 13">
    <name type="scientific">Eptatretus burgeri</name>
    <name type="common">Inshore hagfish</name>
    <dbReference type="NCBI Taxonomy" id="7764"/>
    <lineage>
        <taxon>Eukaryota</taxon>
        <taxon>Metazoa</taxon>
        <taxon>Chordata</taxon>
        <taxon>Craniata</taxon>
        <taxon>Vertebrata</taxon>
        <taxon>Cyclostomata</taxon>
        <taxon>Myxini</taxon>
        <taxon>Myxiniformes</taxon>
        <taxon>Myxinidae</taxon>
        <taxon>Eptatretinae</taxon>
        <taxon>Eptatretus</taxon>
    </lineage>
</organism>
<dbReference type="Ensembl" id="ENSEBUT00000007193.1">
    <property type="protein sequence ID" value="ENSEBUP00000006731.1"/>
    <property type="gene ID" value="ENSEBUG00000004427.1"/>
</dbReference>
<dbReference type="GO" id="GO:0001755">
    <property type="term" value="P:neural crest cell migration"/>
    <property type="evidence" value="ECO:0007669"/>
    <property type="project" value="TreeGrafter"/>
</dbReference>
<keyword evidence="3 8" id="KW-0472">Membrane</keyword>
<keyword evidence="9" id="KW-0732">Signal</keyword>
<dbReference type="Pfam" id="PF01437">
    <property type="entry name" value="PSI"/>
    <property type="match status" value="1"/>
</dbReference>
<dbReference type="SUPFAM" id="SSF103575">
    <property type="entry name" value="Plexin repeat"/>
    <property type="match status" value="1"/>
</dbReference>
<dbReference type="GO" id="GO:0045499">
    <property type="term" value="F:chemorepellent activity"/>
    <property type="evidence" value="ECO:0007669"/>
    <property type="project" value="TreeGrafter"/>
</dbReference>
<feature type="transmembrane region" description="Helical" evidence="8">
    <location>
        <begin position="742"/>
        <end position="763"/>
    </location>
</feature>
<dbReference type="AlphaFoldDB" id="A0A8C4PZ06"/>
<evidence type="ECO:0000256" key="8">
    <source>
        <dbReference type="SAM" id="Phobius"/>
    </source>
</evidence>
<dbReference type="Gene3D" id="2.130.10.10">
    <property type="entry name" value="YVTN repeat-like/Quinoprotein amine dehydrogenase"/>
    <property type="match status" value="1"/>
</dbReference>
<feature type="domain" description="Sema" evidence="11">
    <location>
        <begin position="30"/>
        <end position="499"/>
    </location>
</feature>
<dbReference type="GO" id="GO:0005886">
    <property type="term" value="C:plasma membrane"/>
    <property type="evidence" value="ECO:0007669"/>
    <property type="project" value="TreeGrafter"/>
</dbReference>
<keyword evidence="5" id="KW-0325">Glycoprotein</keyword>
<dbReference type="InterPro" id="IPR007110">
    <property type="entry name" value="Ig-like_dom"/>
</dbReference>
<evidence type="ECO:0000256" key="9">
    <source>
        <dbReference type="SAM" id="SignalP"/>
    </source>
</evidence>
<feature type="region of interest" description="Disordered" evidence="7">
    <location>
        <begin position="361"/>
        <end position="383"/>
    </location>
</feature>
<dbReference type="InterPro" id="IPR036179">
    <property type="entry name" value="Ig-like_dom_sf"/>
</dbReference>
<comment type="subcellular location">
    <subcellularLocation>
        <location evidence="1">Membrane</location>
    </subcellularLocation>
</comment>
<dbReference type="GO" id="GO:0030335">
    <property type="term" value="P:positive regulation of cell migration"/>
    <property type="evidence" value="ECO:0007669"/>
    <property type="project" value="TreeGrafter"/>
</dbReference>
<evidence type="ECO:0000256" key="1">
    <source>
        <dbReference type="ARBA" id="ARBA00004370"/>
    </source>
</evidence>
<evidence type="ECO:0000259" key="10">
    <source>
        <dbReference type="PROSITE" id="PS50835"/>
    </source>
</evidence>
<evidence type="ECO:0000256" key="5">
    <source>
        <dbReference type="ARBA" id="ARBA00023180"/>
    </source>
</evidence>
<dbReference type="Ensembl" id="ENSEBUT00000007271.1">
    <property type="protein sequence ID" value="ENSEBUP00000006808.1"/>
    <property type="gene ID" value="ENSEBUG00000004427.1"/>
</dbReference>
<feature type="domain" description="Ig-like" evidence="10">
    <location>
        <begin position="554"/>
        <end position="648"/>
    </location>
</feature>
<evidence type="ECO:0000256" key="7">
    <source>
        <dbReference type="SAM" id="MobiDB-lite"/>
    </source>
</evidence>
<keyword evidence="8" id="KW-0812">Transmembrane</keyword>
<reference evidence="12" key="1">
    <citation type="submission" date="2025-05" db="UniProtKB">
        <authorList>
            <consortium name="Ensembl"/>
        </authorList>
    </citation>
    <scope>IDENTIFICATION</scope>
</reference>
<keyword evidence="8" id="KW-1133">Transmembrane helix</keyword>
<dbReference type="InterPro" id="IPR015943">
    <property type="entry name" value="WD40/YVTN_repeat-like_dom_sf"/>
</dbReference>
<evidence type="ECO:0000256" key="3">
    <source>
        <dbReference type="ARBA" id="ARBA00023136"/>
    </source>
</evidence>
<feature type="chain" id="PRO_5044680485" evidence="9">
    <location>
        <begin position="24"/>
        <end position="828"/>
    </location>
</feature>
<dbReference type="GO" id="GO:0071526">
    <property type="term" value="P:semaphorin-plexin signaling pathway"/>
    <property type="evidence" value="ECO:0007669"/>
    <property type="project" value="TreeGrafter"/>
</dbReference>
<evidence type="ECO:0000256" key="6">
    <source>
        <dbReference type="PROSITE-ProRule" id="PRU00352"/>
    </source>
</evidence>
<dbReference type="Pfam" id="PF01403">
    <property type="entry name" value="Sema"/>
    <property type="match status" value="1"/>
</dbReference>
<proteinExistence type="inferred from homology"/>
<dbReference type="Gene3D" id="3.30.1680.10">
    <property type="entry name" value="ligand-binding face of the semaphorins, domain 2"/>
    <property type="match status" value="1"/>
</dbReference>
<dbReference type="InterPro" id="IPR001627">
    <property type="entry name" value="Semap_dom"/>
</dbReference>
<comment type="similarity">
    <text evidence="2">Belongs to the semaphorin family.</text>
</comment>
<dbReference type="InterPro" id="IPR036352">
    <property type="entry name" value="Semap_dom_sf"/>
</dbReference>
<dbReference type="GO" id="GO:0030215">
    <property type="term" value="F:semaphorin receptor binding"/>
    <property type="evidence" value="ECO:0007669"/>
    <property type="project" value="InterPro"/>
</dbReference>
<dbReference type="SUPFAM" id="SSF48726">
    <property type="entry name" value="Immunoglobulin"/>
    <property type="match status" value="1"/>
</dbReference>
<evidence type="ECO:0000313" key="13">
    <source>
        <dbReference type="Proteomes" id="UP000694388"/>
    </source>
</evidence>
<dbReference type="Ensembl" id="ENSEBUT00000007292.1">
    <property type="protein sequence ID" value="ENSEBUP00000006829.1"/>
    <property type="gene ID" value="ENSEBUG00000004427.1"/>
</dbReference>
<dbReference type="SUPFAM" id="SSF101912">
    <property type="entry name" value="Sema domain"/>
    <property type="match status" value="1"/>
</dbReference>
<protein>
    <submittedName>
        <fullName evidence="12">Uncharacterized protein</fullName>
    </submittedName>
</protein>